<reference evidence="2 3" key="1">
    <citation type="journal article" date="2018" name="Front. Plant Sci.">
        <title>Red Clover (Trifolium pratense) and Zigzag Clover (T. medium) - A Picture of Genomic Similarities and Differences.</title>
        <authorList>
            <person name="Dluhosova J."/>
            <person name="Istvanek J."/>
            <person name="Nedelnik J."/>
            <person name="Repkova J."/>
        </authorList>
    </citation>
    <scope>NUCLEOTIDE SEQUENCE [LARGE SCALE GENOMIC DNA]</scope>
    <source>
        <strain evidence="3">cv. 10/8</strain>
        <tissue evidence="2">Leaf</tissue>
    </source>
</reference>
<dbReference type="Proteomes" id="UP000265520">
    <property type="component" value="Unassembled WGS sequence"/>
</dbReference>
<proteinExistence type="predicted"/>
<keyword evidence="3" id="KW-1185">Reference proteome</keyword>
<protein>
    <submittedName>
        <fullName evidence="2">Uncharacterized protein</fullName>
    </submittedName>
</protein>
<name>A0A392T1M8_9FABA</name>
<evidence type="ECO:0000313" key="2">
    <source>
        <dbReference type="EMBL" id="MCI54066.1"/>
    </source>
</evidence>
<feature type="region of interest" description="Disordered" evidence="1">
    <location>
        <begin position="29"/>
        <end position="54"/>
    </location>
</feature>
<feature type="non-terminal residue" evidence="2">
    <location>
        <position position="1"/>
    </location>
</feature>
<dbReference type="AlphaFoldDB" id="A0A392T1M8"/>
<evidence type="ECO:0000256" key="1">
    <source>
        <dbReference type="SAM" id="MobiDB-lite"/>
    </source>
</evidence>
<comment type="caution">
    <text evidence="2">The sequence shown here is derived from an EMBL/GenBank/DDBJ whole genome shotgun (WGS) entry which is preliminary data.</text>
</comment>
<feature type="compositionally biased region" description="Acidic residues" evidence="1">
    <location>
        <begin position="41"/>
        <end position="54"/>
    </location>
</feature>
<dbReference type="EMBL" id="LXQA010473674">
    <property type="protein sequence ID" value="MCI54066.1"/>
    <property type="molecule type" value="Genomic_DNA"/>
</dbReference>
<accession>A0A392T1M8</accession>
<sequence length="54" mass="6157">VFEENKSWDWNKDNNKKISEEIDDEIEVETSEPVTVNVEGNNDDGVDASDNQDT</sequence>
<organism evidence="2 3">
    <name type="scientific">Trifolium medium</name>
    <dbReference type="NCBI Taxonomy" id="97028"/>
    <lineage>
        <taxon>Eukaryota</taxon>
        <taxon>Viridiplantae</taxon>
        <taxon>Streptophyta</taxon>
        <taxon>Embryophyta</taxon>
        <taxon>Tracheophyta</taxon>
        <taxon>Spermatophyta</taxon>
        <taxon>Magnoliopsida</taxon>
        <taxon>eudicotyledons</taxon>
        <taxon>Gunneridae</taxon>
        <taxon>Pentapetalae</taxon>
        <taxon>rosids</taxon>
        <taxon>fabids</taxon>
        <taxon>Fabales</taxon>
        <taxon>Fabaceae</taxon>
        <taxon>Papilionoideae</taxon>
        <taxon>50 kb inversion clade</taxon>
        <taxon>NPAAA clade</taxon>
        <taxon>Hologalegina</taxon>
        <taxon>IRL clade</taxon>
        <taxon>Trifolieae</taxon>
        <taxon>Trifolium</taxon>
    </lineage>
</organism>
<evidence type="ECO:0000313" key="3">
    <source>
        <dbReference type="Proteomes" id="UP000265520"/>
    </source>
</evidence>